<dbReference type="STRING" id="1079859.SAMN04515674_10249"/>
<dbReference type="AlphaFoldDB" id="A0A1I5NP58"/>
<dbReference type="Pfam" id="PF14014">
    <property type="entry name" value="DUF4230"/>
    <property type="match status" value="1"/>
</dbReference>
<evidence type="ECO:0008006" key="4">
    <source>
        <dbReference type="Google" id="ProtNLM"/>
    </source>
</evidence>
<feature type="transmembrane region" description="Helical" evidence="1">
    <location>
        <begin position="6"/>
        <end position="22"/>
    </location>
</feature>
<reference evidence="2 3" key="1">
    <citation type="submission" date="2016-10" db="EMBL/GenBank/DDBJ databases">
        <authorList>
            <person name="de Groot N.N."/>
        </authorList>
    </citation>
    <scope>NUCLEOTIDE SEQUENCE [LARGE SCALE GENOMIC DNA]</scope>
    <source>
        <strain evidence="3">E92,LMG 26720,CCM 7988</strain>
    </source>
</reference>
<gene>
    <name evidence="2" type="ORF">SAMN04515674_10249</name>
</gene>
<keyword evidence="1" id="KW-0472">Membrane</keyword>
<sequence>MLKTVIRLLPILFIIVSAIWIWEKFKDFKNPFAGDDLEVTHHLVIQKITAMGKLELVNYRFKDVVESRIHKQFLPDAKAILIVEGEAIGCLDLTKVSMADLSTSHDTLVVHLPDPEICTYKIDHSKSKVYDTQFALLEEAKLVDQAFKQAETQIQQSAYEAGIVEQTKENADKILKPFLEEVSGKKILLRYQLQTTKRILK</sequence>
<protein>
    <recommendedName>
        <fullName evidence="4">DUF4230 domain-containing protein</fullName>
    </recommendedName>
</protein>
<accession>A0A1I5NP58</accession>
<dbReference type="Proteomes" id="UP000199306">
    <property type="component" value="Unassembled WGS sequence"/>
</dbReference>
<dbReference type="EMBL" id="FOXH01000002">
    <property type="protein sequence ID" value="SFP23605.1"/>
    <property type="molecule type" value="Genomic_DNA"/>
</dbReference>
<dbReference type="OrthoDB" id="791023at2"/>
<keyword evidence="1" id="KW-0812">Transmembrane</keyword>
<organism evidence="2 3">
    <name type="scientific">Pseudarcicella hirudinis</name>
    <dbReference type="NCBI Taxonomy" id="1079859"/>
    <lineage>
        <taxon>Bacteria</taxon>
        <taxon>Pseudomonadati</taxon>
        <taxon>Bacteroidota</taxon>
        <taxon>Cytophagia</taxon>
        <taxon>Cytophagales</taxon>
        <taxon>Flectobacillaceae</taxon>
        <taxon>Pseudarcicella</taxon>
    </lineage>
</organism>
<dbReference type="RefSeq" id="WP_092012188.1">
    <property type="nucleotide sequence ID" value="NZ_FOXH01000002.1"/>
</dbReference>
<evidence type="ECO:0000313" key="2">
    <source>
        <dbReference type="EMBL" id="SFP23605.1"/>
    </source>
</evidence>
<evidence type="ECO:0000256" key="1">
    <source>
        <dbReference type="SAM" id="Phobius"/>
    </source>
</evidence>
<keyword evidence="3" id="KW-1185">Reference proteome</keyword>
<name>A0A1I5NP58_9BACT</name>
<proteinExistence type="predicted"/>
<keyword evidence="1" id="KW-1133">Transmembrane helix</keyword>
<evidence type="ECO:0000313" key="3">
    <source>
        <dbReference type="Proteomes" id="UP000199306"/>
    </source>
</evidence>
<dbReference type="InterPro" id="IPR025324">
    <property type="entry name" value="DUF4230"/>
</dbReference>